<keyword evidence="3" id="KW-1185">Reference proteome</keyword>
<feature type="transmembrane region" description="Helical" evidence="1">
    <location>
        <begin position="102"/>
        <end position="124"/>
    </location>
</feature>
<dbReference type="EMBL" id="BEXD01000529">
    <property type="protein sequence ID" value="GBB88202.1"/>
    <property type="molecule type" value="Genomic_DNA"/>
</dbReference>
<dbReference type="AlphaFoldDB" id="A0A2Z6QHS4"/>
<feature type="transmembrane region" description="Helical" evidence="1">
    <location>
        <begin position="21"/>
        <end position="43"/>
    </location>
</feature>
<keyword evidence="1" id="KW-1133">Transmembrane helix</keyword>
<protein>
    <submittedName>
        <fullName evidence="2">Uncharacterized protein</fullName>
    </submittedName>
</protein>
<keyword evidence="1" id="KW-0812">Transmembrane</keyword>
<comment type="caution">
    <text evidence="2">The sequence shown here is derived from an EMBL/GenBank/DDBJ whole genome shotgun (WGS) entry which is preliminary data.</text>
</comment>
<gene>
    <name evidence="2" type="ORF">RclHR1_14740002</name>
</gene>
<dbReference type="Proteomes" id="UP000247702">
    <property type="component" value="Unassembled WGS sequence"/>
</dbReference>
<evidence type="ECO:0000256" key="1">
    <source>
        <dbReference type="SAM" id="Phobius"/>
    </source>
</evidence>
<proteinExistence type="predicted"/>
<accession>A0A2Z6QHS4</accession>
<name>A0A2Z6QHS4_9GLOM</name>
<feature type="transmembrane region" description="Helical" evidence="1">
    <location>
        <begin position="163"/>
        <end position="179"/>
    </location>
</feature>
<keyword evidence="1" id="KW-0472">Membrane</keyword>
<reference evidence="2 3" key="1">
    <citation type="submission" date="2017-11" db="EMBL/GenBank/DDBJ databases">
        <title>The genome of Rhizophagus clarus HR1 reveals common genetic basis of auxotrophy among arbuscular mycorrhizal fungi.</title>
        <authorList>
            <person name="Kobayashi Y."/>
        </authorList>
    </citation>
    <scope>NUCLEOTIDE SEQUENCE [LARGE SCALE GENOMIC DNA]</scope>
    <source>
        <strain evidence="2 3">HR1</strain>
    </source>
</reference>
<sequence length="184" mass="21406">MTWVIPMVVAKVYDDKSLFKFSLFMMIVSVGCTFFGNFVLACCNRRNKADFTYDSKGEPKDEEDPGCFRDICISCCESRTELLSLVIPCLFLEDRNDQIRKVLNVLAIVSFLPPTLLQIIWIMIDRPINGYFVTTWVAFLGIYTARFCKYINDHKKVLKDAKFLGYFALFCIMFFDNVLKERDD</sequence>
<organism evidence="2 3">
    <name type="scientific">Rhizophagus clarus</name>
    <dbReference type="NCBI Taxonomy" id="94130"/>
    <lineage>
        <taxon>Eukaryota</taxon>
        <taxon>Fungi</taxon>
        <taxon>Fungi incertae sedis</taxon>
        <taxon>Mucoromycota</taxon>
        <taxon>Glomeromycotina</taxon>
        <taxon>Glomeromycetes</taxon>
        <taxon>Glomerales</taxon>
        <taxon>Glomeraceae</taxon>
        <taxon>Rhizophagus</taxon>
    </lineage>
</organism>
<evidence type="ECO:0000313" key="2">
    <source>
        <dbReference type="EMBL" id="GBB88202.1"/>
    </source>
</evidence>
<feature type="transmembrane region" description="Helical" evidence="1">
    <location>
        <begin position="130"/>
        <end position="151"/>
    </location>
</feature>
<evidence type="ECO:0000313" key="3">
    <source>
        <dbReference type="Proteomes" id="UP000247702"/>
    </source>
</evidence>